<feature type="non-terminal residue" evidence="2">
    <location>
        <position position="60"/>
    </location>
</feature>
<organism evidence="2 3">
    <name type="scientific">Trifolium medium</name>
    <dbReference type="NCBI Taxonomy" id="97028"/>
    <lineage>
        <taxon>Eukaryota</taxon>
        <taxon>Viridiplantae</taxon>
        <taxon>Streptophyta</taxon>
        <taxon>Embryophyta</taxon>
        <taxon>Tracheophyta</taxon>
        <taxon>Spermatophyta</taxon>
        <taxon>Magnoliopsida</taxon>
        <taxon>eudicotyledons</taxon>
        <taxon>Gunneridae</taxon>
        <taxon>Pentapetalae</taxon>
        <taxon>rosids</taxon>
        <taxon>fabids</taxon>
        <taxon>Fabales</taxon>
        <taxon>Fabaceae</taxon>
        <taxon>Papilionoideae</taxon>
        <taxon>50 kb inversion clade</taxon>
        <taxon>NPAAA clade</taxon>
        <taxon>Hologalegina</taxon>
        <taxon>IRL clade</taxon>
        <taxon>Trifolieae</taxon>
        <taxon>Trifolium</taxon>
    </lineage>
</organism>
<evidence type="ECO:0000256" key="1">
    <source>
        <dbReference type="SAM" id="SignalP"/>
    </source>
</evidence>
<protein>
    <submittedName>
        <fullName evidence="2">Uncharacterized protein</fullName>
    </submittedName>
</protein>
<comment type="caution">
    <text evidence="2">The sequence shown here is derived from an EMBL/GenBank/DDBJ whole genome shotgun (WGS) entry which is preliminary data.</text>
</comment>
<keyword evidence="1" id="KW-0732">Signal</keyword>
<sequence>MKRLLSLMAFRLQLARLLERNLLILMVLVGLPPKSQLCQDVDLVNSVEAPTCKPAVKASG</sequence>
<evidence type="ECO:0000313" key="2">
    <source>
        <dbReference type="EMBL" id="MCI62369.1"/>
    </source>
</evidence>
<dbReference type="AlphaFoldDB" id="A0A392TMG7"/>
<feature type="signal peptide" evidence="1">
    <location>
        <begin position="1"/>
        <end position="37"/>
    </location>
</feature>
<accession>A0A392TMG7</accession>
<dbReference type="Proteomes" id="UP000265520">
    <property type="component" value="Unassembled WGS sequence"/>
</dbReference>
<keyword evidence="3" id="KW-1185">Reference proteome</keyword>
<reference evidence="2 3" key="1">
    <citation type="journal article" date="2018" name="Front. Plant Sci.">
        <title>Red Clover (Trifolium pratense) and Zigzag Clover (T. medium) - A Picture of Genomic Similarities and Differences.</title>
        <authorList>
            <person name="Dluhosova J."/>
            <person name="Istvanek J."/>
            <person name="Nedelnik J."/>
            <person name="Repkova J."/>
        </authorList>
    </citation>
    <scope>NUCLEOTIDE SEQUENCE [LARGE SCALE GENOMIC DNA]</scope>
    <source>
        <strain evidence="3">cv. 10/8</strain>
        <tissue evidence="2">Leaf</tissue>
    </source>
</reference>
<name>A0A392TMG7_9FABA</name>
<feature type="chain" id="PRO_5017446716" evidence="1">
    <location>
        <begin position="38"/>
        <end position="60"/>
    </location>
</feature>
<dbReference type="EMBL" id="LXQA010617683">
    <property type="protein sequence ID" value="MCI62369.1"/>
    <property type="molecule type" value="Genomic_DNA"/>
</dbReference>
<proteinExistence type="predicted"/>
<evidence type="ECO:0000313" key="3">
    <source>
        <dbReference type="Proteomes" id="UP000265520"/>
    </source>
</evidence>